<keyword evidence="2" id="KW-1185">Reference proteome</keyword>
<dbReference type="GeneID" id="25979146"/>
<evidence type="ECO:0000313" key="1">
    <source>
        <dbReference type="EMBL" id="EFW99365.1"/>
    </source>
</evidence>
<evidence type="ECO:0000313" key="2">
    <source>
        <dbReference type="Proteomes" id="UP000007796"/>
    </source>
</evidence>
<gene>
    <name evidence="1" type="ORF">CMQ_5786</name>
</gene>
<name>F0XSI0_GROCL</name>
<protein>
    <submittedName>
        <fullName evidence="1">Uncharacterized protein</fullName>
    </submittedName>
</protein>
<dbReference type="AlphaFoldDB" id="F0XSI0"/>
<dbReference type="EMBL" id="GL629997">
    <property type="protein sequence ID" value="EFW99365.1"/>
    <property type="molecule type" value="Genomic_DNA"/>
</dbReference>
<sequence length="121" mass="12667">MSHEQLHLLLAPVPECLAATATSLGLGLGIMENRDVWRQTGKQLRVGAVDGRVQHEADKGLHDERMQKASLVVRVAVEVGIEVAGVGGDTNDAVDTVPASKLGAMQIVSCLAGSVLCKKDG</sequence>
<dbReference type="RefSeq" id="XP_014168848.1">
    <property type="nucleotide sequence ID" value="XM_014313373.1"/>
</dbReference>
<dbReference type="InParanoid" id="F0XSI0"/>
<proteinExistence type="predicted"/>
<dbReference type="Proteomes" id="UP000007796">
    <property type="component" value="Unassembled WGS sequence"/>
</dbReference>
<accession>F0XSI0</accession>
<reference evidence="1 2" key="1">
    <citation type="journal article" date="2011" name="Proc. Natl. Acad. Sci. U.S.A.">
        <title>Genome and transcriptome analyses of the mountain pine beetle-fungal symbiont Grosmannia clavigera, a lodgepole pine pathogen.</title>
        <authorList>
            <person name="DiGuistini S."/>
            <person name="Wang Y."/>
            <person name="Liao N.Y."/>
            <person name="Taylor G."/>
            <person name="Tanguay P."/>
            <person name="Feau N."/>
            <person name="Henrissat B."/>
            <person name="Chan S.K."/>
            <person name="Hesse-Orce U."/>
            <person name="Alamouti S.M."/>
            <person name="Tsui C.K.M."/>
            <person name="Docking R.T."/>
            <person name="Levasseur A."/>
            <person name="Haridas S."/>
            <person name="Robertson G."/>
            <person name="Birol I."/>
            <person name="Holt R.A."/>
            <person name="Marra M.A."/>
            <person name="Hamelin R.C."/>
            <person name="Hirst M."/>
            <person name="Jones S.J.M."/>
            <person name="Bohlmann J."/>
            <person name="Breuil C."/>
        </authorList>
    </citation>
    <scope>NUCLEOTIDE SEQUENCE [LARGE SCALE GENOMIC DNA]</scope>
    <source>
        <strain evidence="2">kw1407 / UAMH 11150</strain>
    </source>
</reference>
<organism evidence="2">
    <name type="scientific">Grosmannia clavigera (strain kw1407 / UAMH 11150)</name>
    <name type="common">Blue stain fungus</name>
    <name type="synonym">Graphiocladiella clavigera</name>
    <dbReference type="NCBI Taxonomy" id="655863"/>
    <lineage>
        <taxon>Eukaryota</taxon>
        <taxon>Fungi</taxon>
        <taxon>Dikarya</taxon>
        <taxon>Ascomycota</taxon>
        <taxon>Pezizomycotina</taxon>
        <taxon>Sordariomycetes</taxon>
        <taxon>Sordariomycetidae</taxon>
        <taxon>Ophiostomatales</taxon>
        <taxon>Ophiostomataceae</taxon>
        <taxon>Leptographium</taxon>
    </lineage>
</organism>
<dbReference type="HOGENOM" id="CLU_2038325_0_0_1"/>